<dbReference type="NCBIfam" id="NF006771">
    <property type="entry name" value="PRK09290.1-5"/>
    <property type="match status" value="1"/>
</dbReference>
<name>A0A2T1ELU2_9CYAN</name>
<dbReference type="GO" id="GO:0016813">
    <property type="term" value="F:hydrolase activity, acting on carbon-nitrogen (but not peptide) bonds, in linear amidines"/>
    <property type="evidence" value="ECO:0007669"/>
    <property type="project" value="InterPro"/>
</dbReference>
<feature type="binding site" evidence="3">
    <location>
        <position position="86"/>
    </location>
    <ligand>
        <name>Zn(2+)</name>
        <dbReference type="ChEBI" id="CHEBI:29105"/>
        <label>1</label>
    </ligand>
</feature>
<dbReference type="RefSeq" id="WP_106255034.1">
    <property type="nucleotide sequence ID" value="NZ_CAWNSW010000080.1"/>
</dbReference>
<dbReference type="OrthoDB" id="9808195at2"/>
<feature type="binding site" evidence="4">
    <location>
        <position position="289"/>
    </location>
    <ligand>
        <name>allantoate</name>
        <dbReference type="ChEBI" id="CHEBI:17536"/>
    </ligand>
</feature>
<feature type="binding site" evidence="3">
    <location>
        <position position="383"/>
    </location>
    <ligand>
        <name>Zn(2+)</name>
        <dbReference type="ChEBI" id="CHEBI:29105"/>
        <label>2</label>
    </ligand>
</feature>
<evidence type="ECO:0000313" key="6">
    <source>
        <dbReference type="Proteomes" id="UP000239576"/>
    </source>
</evidence>
<evidence type="ECO:0000256" key="2">
    <source>
        <dbReference type="ARBA" id="ARBA00022801"/>
    </source>
</evidence>
<dbReference type="Gene3D" id="3.40.630.10">
    <property type="entry name" value="Zn peptidases"/>
    <property type="match status" value="1"/>
</dbReference>
<dbReference type="CDD" id="cd03884">
    <property type="entry name" value="M20_bAS"/>
    <property type="match status" value="1"/>
</dbReference>
<feature type="binding site" evidence="3">
    <location>
        <position position="132"/>
    </location>
    <ligand>
        <name>Zn(2+)</name>
        <dbReference type="ChEBI" id="CHEBI:29105"/>
        <label>2</label>
    </ligand>
</feature>
<dbReference type="InterPro" id="IPR010158">
    <property type="entry name" value="Amidase_Cbmase"/>
</dbReference>
<dbReference type="SUPFAM" id="SSF55031">
    <property type="entry name" value="Bacterial exopeptidase dimerisation domain"/>
    <property type="match status" value="1"/>
</dbReference>
<dbReference type="GO" id="GO:0046872">
    <property type="term" value="F:metal ion binding"/>
    <property type="evidence" value="ECO:0007669"/>
    <property type="project" value="UniProtKB-KW"/>
</dbReference>
<comment type="caution">
    <text evidence="5">The sequence shown here is derived from an EMBL/GenBank/DDBJ whole genome shotgun (WGS) entry which is preliminary data.</text>
</comment>
<protein>
    <submittedName>
        <fullName evidence="5">Zn-dependent hydrolase</fullName>
    </submittedName>
</protein>
<dbReference type="AlphaFoldDB" id="A0A2T1ELU2"/>
<dbReference type="SUPFAM" id="SSF53187">
    <property type="entry name" value="Zn-dependent exopeptidases"/>
    <property type="match status" value="1"/>
</dbReference>
<keyword evidence="3" id="KW-0862">Zinc</keyword>
<keyword evidence="2 5" id="KW-0378">Hydrolase</keyword>
<dbReference type="InterPro" id="IPR002933">
    <property type="entry name" value="Peptidase_M20"/>
</dbReference>
<dbReference type="EMBL" id="PVWK01000017">
    <property type="protein sequence ID" value="PSB33673.1"/>
    <property type="molecule type" value="Genomic_DNA"/>
</dbReference>
<dbReference type="NCBIfam" id="TIGR01879">
    <property type="entry name" value="hydantase"/>
    <property type="match status" value="1"/>
</dbReference>
<dbReference type="PIRSF" id="PIRSF001235">
    <property type="entry name" value="Amidase_carbamoylase"/>
    <property type="match status" value="1"/>
</dbReference>
<keyword evidence="3" id="KW-0479">Metal-binding</keyword>
<dbReference type="Pfam" id="PF01546">
    <property type="entry name" value="Peptidase_M20"/>
    <property type="match status" value="1"/>
</dbReference>
<proteinExistence type="inferred from homology"/>
<comment type="similarity">
    <text evidence="1">Belongs to the peptidase M20 family.</text>
</comment>
<organism evidence="5 6">
    <name type="scientific">Stenomitos frigidus ULC18</name>
    <dbReference type="NCBI Taxonomy" id="2107698"/>
    <lineage>
        <taxon>Bacteria</taxon>
        <taxon>Bacillati</taxon>
        <taxon>Cyanobacteriota</taxon>
        <taxon>Cyanophyceae</taxon>
        <taxon>Leptolyngbyales</taxon>
        <taxon>Leptolyngbyaceae</taxon>
        <taxon>Stenomitos</taxon>
    </lineage>
</organism>
<feature type="binding site" evidence="3">
    <location>
        <position position="97"/>
    </location>
    <ligand>
        <name>Zn(2+)</name>
        <dbReference type="ChEBI" id="CHEBI:29105"/>
        <label>2</label>
    </ligand>
</feature>
<reference evidence="6" key="1">
    <citation type="submission" date="2018-02" db="EMBL/GenBank/DDBJ databases">
        <authorList>
            <person name="Moore K."/>
            <person name="Momper L."/>
        </authorList>
    </citation>
    <scope>NUCLEOTIDE SEQUENCE [LARGE SCALE GENOMIC DNA]</scope>
    <source>
        <strain evidence="6">ULC18</strain>
    </source>
</reference>
<dbReference type="Proteomes" id="UP000239576">
    <property type="component" value="Unassembled WGS sequence"/>
</dbReference>
<evidence type="ECO:0000256" key="3">
    <source>
        <dbReference type="PIRSR" id="PIRSR001235-1"/>
    </source>
</evidence>
<sequence>MPVLSTLTVNGDRLNRTLFQLAEIGKLPDGGVSRVAFTTDDLLARQQVKAWMVQAGMTVRIDAAGNIIGSYAGKNDGAAALATGSHIDTVPVAGRYDGCLGVLAGIEVVQVLHESNLRLDHPIEVIVFTDEERSVLGCKAMAGEVREPSEYYARLDGTPIQACLEKIGGDWSAIATAKRDRSDVAAFVELHVEQGGLLEHQGIPIGVVDGIVGQYRFAVNVMGRMNHAGTTPMHMRKDALVAAAQMVLAVNKIGVEIPGEQVATVGYLHVSPNATNTVPGAVDFRIDLRDLSQSHLELLVSRMKDEFAAIAAATNTHFTLRETLHILPTLSAPHIKDVIKHVSEQLDLPYSYLPSRAGHDAQEIGRFTDMGMIFVPSQGGISHSVDEYTTPEECTQGANVLLNTFLQLDKIYAIE</sequence>
<evidence type="ECO:0000313" key="5">
    <source>
        <dbReference type="EMBL" id="PSB33673.1"/>
    </source>
</evidence>
<dbReference type="InterPro" id="IPR036264">
    <property type="entry name" value="Bact_exopeptidase_dim_dom"/>
</dbReference>
<feature type="binding site" evidence="4">
    <location>
        <position position="276"/>
    </location>
    <ligand>
        <name>allantoate</name>
        <dbReference type="ChEBI" id="CHEBI:17536"/>
    </ligand>
</feature>
<dbReference type="PANTHER" id="PTHR32494">
    <property type="entry name" value="ALLANTOATE DEIMINASE-RELATED"/>
    <property type="match status" value="1"/>
</dbReference>
<gene>
    <name evidence="5" type="ORF">C7B82_04100</name>
</gene>
<dbReference type="PANTHER" id="PTHR32494:SF5">
    <property type="entry name" value="ALLANTOATE AMIDOHYDROLASE"/>
    <property type="match status" value="1"/>
</dbReference>
<evidence type="ECO:0000256" key="4">
    <source>
        <dbReference type="PIRSR" id="PIRSR001235-2"/>
    </source>
</evidence>
<keyword evidence="6" id="KW-1185">Reference proteome</keyword>
<accession>A0A2T1ELU2</accession>
<reference evidence="5 6" key="2">
    <citation type="submission" date="2018-03" db="EMBL/GenBank/DDBJ databases">
        <title>The ancient ancestry and fast evolution of plastids.</title>
        <authorList>
            <person name="Moore K.R."/>
            <person name="Magnabosco C."/>
            <person name="Momper L."/>
            <person name="Gold D.A."/>
            <person name="Bosak T."/>
            <person name="Fournier G.P."/>
        </authorList>
    </citation>
    <scope>NUCLEOTIDE SEQUENCE [LARGE SCALE GENOMIC DNA]</scope>
    <source>
        <strain evidence="5 6">ULC18</strain>
    </source>
</reference>
<comment type="cofactor">
    <cofactor evidence="3">
        <name>Zn(2+)</name>
        <dbReference type="ChEBI" id="CHEBI:29105"/>
    </cofactor>
    <text evidence="3">Binds 2 Zn(2+) ions per subunit.</text>
</comment>
<dbReference type="Gene3D" id="3.30.70.360">
    <property type="match status" value="1"/>
</dbReference>
<feature type="binding site" evidence="3">
    <location>
        <position position="97"/>
    </location>
    <ligand>
        <name>Zn(2+)</name>
        <dbReference type="ChEBI" id="CHEBI:29105"/>
        <label>1</label>
    </ligand>
</feature>
<feature type="binding site" evidence="3">
    <location>
        <position position="191"/>
    </location>
    <ligand>
        <name>Zn(2+)</name>
        <dbReference type="ChEBI" id="CHEBI:29105"/>
        <label>1</label>
    </ligand>
</feature>
<evidence type="ECO:0000256" key="1">
    <source>
        <dbReference type="ARBA" id="ARBA00006153"/>
    </source>
</evidence>
<feature type="binding site" evidence="4">
    <location>
        <position position="216"/>
    </location>
    <ligand>
        <name>allantoate</name>
        <dbReference type="ChEBI" id="CHEBI:17536"/>
    </ligand>
</feature>